<name>A0ABQ8L9K4_LABRO</name>
<gene>
    <name evidence="1" type="ORF">H4Q32_025548</name>
</gene>
<evidence type="ECO:0000313" key="1">
    <source>
        <dbReference type="EMBL" id="KAI2646617.1"/>
    </source>
</evidence>
<keyword evidence="2" id="KW-1185">Reference proteome</keyword>
<dbReference type="Proteomes" id="UP000830375">
    <property type="component" value="Unassembled WGS sequence"/>
</dbReference>
<dbReference type="EMBL" id="JACTAM010001082">
    <property type="protein sequence ID" value="KAI2646617.1"/>
    <property type="molecule type" value="Genomic_DNA"/>
</dbReference>
<sequence length="107" mass="12076">MRSAAAGLEVIQMRAEGSRFPTMRFISNTSTEADSDILHSFTLLLKSRDRRHSSRPSKINNTSYSSQDIFTSCVLGKNILRRSERLSVLFFIRLNSLKGSGNMSWTS</sequence>
<protein>
    <submittedName>
        <fullName evidence="1">Protein POLLEN DEFECTIVE IN GUIDANCE 1</fullName>
    </submittedName>
</protein>
<evidence type="ECO:0000313" key="2">
    <source>
        <dbReference type="Proteomes" id="UP000830375"/>
    </source>
</evidence>
<comment type="caution">
    <text evidence="1">The sequence shown here is derived from an EMBL/GenBank/DDBJ whole genome shotgun (WGS) entry which is preliminary data.</text>
</comment>
<reference evidence="1 2" key="1">
    <citation type="submission" date="2022-01" db="EMBL/GenBank/DDBJ databases">
        <title>A high-quality chromosome-level genome assembly of rohu carp, Labeo rohita.</title>
        <authorList>
            <person name="Arick M.A. II"/>
            <person name="Hsu C.-Y."/>
            <person name="Magbanua Z."/>
            <person name="Pechanova O."/>
            <person name="Grover C."/>
            <person name="Miller E."/>
            <person name="Thrash A."/>
            <person name="Ezzel L."/>
            <person name="Alam S."/>
            <person name="Benzie J."/>
            <person name="Hamilton M."/>
            <person name="Karsi A."/>
            <person name="Lawrence M.L."/>
            <person name="Peterson D.G."/>
        </authorList>
    </citation>
    <scope>NUCLEOTIDE SEQUENCE [LARGE SCALE GENOMIC DNA]</scope>
    <source>
        <strain evidence="2">BAU-BD-2019</strain>
        <tissue evidence="1">Blood</tissue>
    </source>
</reference>
<organism evidence="1 2">
    <name type="scientific">Labeo rohita</name>
    <name type="common">Indian major carp</name>
    <name type="synonym">Cyprinus rohita</name>
    <dbReference type="NCBI Taxonomy" id="84645"/>
    <lineage>
        <taxon>Eukaryota</taxon>
        <taxon>Metazoa</taxon>
        <taxon>Chordata</taxon>
        <taxon>Craniata</taxon>
        <taxon>Vertebrata</taxon>
        <taxon>Euteleostomi</taxon>
        <taxon>Actinopterygii</taxon>
        <taxon>Neopterygii</taxon>
        <taxon>Teleostei</taxon>
        <taxon>Ostariophysi</taxon>
        <taxon>Cypriniformes</taxon>
        <taxon>Cyprinidae</taxon>
        <taxon>Labeoninae</taxon>
        <taxon>Labeonini</taxon>
        <taxon>Labeo</taxon>
    </lineage>
</organism>
<proteinExistence type="predicted"/>
<accession>A0ABQ8L9K4</accession>